<evidence type="ECO:0000313" key="4">
    <source>
        <dbReference type="Proteomes" id="UP000018040"/>
    </source>
</evidence>
<dbReference type="VEuPathDB" id="GiardiaDB:DHA2_152430"/>
<dbReference type="VEuPathDB" id="GiardiaDB:GL50803_0050363"/>
<feature type="transmembrane region" description="Helical" evidence="1">
    <location>
        <begin position="442"/>
        <end position="466"/>
    </location>
</feature>
<keyword evidence="1" id="KW-0812">Transmembrane</keyword>
<feature type="signal peptide" evidence="2">
    <location>
        <begin position="1"/>
        <end position="18"/>
    </location>
</feature>
<dbReference type="InterPro" id="IPR009030">
    <property type="entry name" value="Growth_fac_rcpt_cys_sf"/>
</dbReference>
<name>V6TS96_GIAIN</name>
<dbReference type="EMBL" id="AHHH01000427">
    <property type="protein sequence ID" value="ESU39900.1"/>
    <property type="molecule type" value="Genomic_DNA"/>
</dbReference>
<organism evidence="3 4">
    <name type="scientific">Giardia intestinalis</name>
    <name type="common">Giardia lamblia</name>
    <dbReference type="NCBI Taxonomy" id="5741"/>
    <lineage>
        <taxon>Eukaryota</taxon>
        <taxon>Metamonada</taxon>
        <taxon>Diplomonadida</taxon>
        <taxon>Hexamitidae</taxon>
        <taxon>Giardiinae</taxon>
        <taxon>Giardia</taxon>
    </lineage>
</organism>
<dbReference type="InterPro" id="IPR006212">
    <property type="entry name" value="Furin_repeat"/>
</dbReference>
<dbReference type="PANTHER" id="PTHR23275:SF100">
    <property type="entry name" value="EGF-LIKE DOMAIN-CONTAINING PROTEIN"/>
    <property type="match status" value="1"/>
</dbReference>
<proteinExistence type="predicted"/>
<keyword evidence="1" id="KW-1133">Transmembrane helix</keyword>
<protein>
    <submittedName>
        <fullName evidence="3">Variant-specific surface protein</fullName>
    </submittedName>
</protein>
<dbReference type="VEuPathDB" id="GiardiaDB:QR46_4352"/>
<comment type="caution">
    <text evidence="3">The sequence shown here is derived from an EMBL/GenBank/DDBJ whole genome shotgun (WGS) entry which is preliminary data.</text>
</comment>
<sequence length="471" mass="47626">MLITFLLICAVIRANCEGSLTTAGCATCTGSGSGQTCLTCNPSSNKVRPDQKGCIASCPADVSTESNGVCQCKSGYEPSSTGETCVPKTPACEGSLTTAGCATCTGSGSDQTCLTCNPSSNKVRPDQKGCIASCPADVSTESNGVCQCKSGYEPSSTGETCVPKTSCKTENCQTCENRGTDRETCTECNDGTYLTPTNQCTTSCAALSGYYGDAASKTCKRCDPSCAECVGPASTQCSACPAGRALKYADVNAPTKGGSCGEQCAVSADGCADCGARIGGTAYCSRCTNTQQAPLNGDCAANSRVAFCQQVSNGACTQCKEGYFLRDGGCYQVDRQPGEQVCSKASNGQCTMCANGLTADNGSCGVCHASCATCSAASDASKCKTCAAGYYKTGTADGPCKACSEGLVGCRQCTTTAANTFVCLEMGDATDSANRSGLSTGAIAGISVAVIAVVGGLVGFLCWWFLCRGKA</sequence>
<dbReference type="PANTHER" id="PTHR23275">
    <property type="entry name" value="CABRIOLET.-RELATED"/>
    <property type="match status" value="1"/>
</dbReference>
<evidence type="ECO:0000256" key="1">
    <source>
        <dbReference type="SAM" id="Phobius"/>
    </source>
</evidence>
<keyword evidence="1" id="KW-0472">Membrane</keyword>
<dbReference type="AlphaFoldDB" id="V6TS96"/>
<dbReference type="SUPFAM" id="SSF57184">
    <property type="entry name" value="Growth factor receptor domain"/>
    <property type="match status" value="3"/>
</dbReference>
<evidence type="ECO:0000256" key="2">
    <source>
        <dbReference type="SAM" id="SignalP"/>
    </source>
</evidence>
<dbReference type="InterPro" id="IPR052798">
    <property type="entry name" value="Giardia_VSA"/>
</dbReference>
<dbReference type="SMART" id="SM00261">
    <property type="entry name" value="FU"/>
    <property type="match status" value="5"/>
</dbReference>
<dbReference type="Gene3D" id="2.10.220.10">
    <property type="entry name" value="Hormone Receptor, Insulin-like Growth Factor Receptor 1, Chain A, domain 2"/>
    <property type="match status" value="1"/>
</dbReference>
<feature type="chain" id="PRO_5004751884" evidence="2">
    <location>
        <begin position="19"/>
        <end position="471"/>
    </location>
</feature>
<dbReference type="InterPro" id="IPR005127">
    <property type="entry name" value="Giardia_VSP"/>
</dbReference>
<gene>
    <name evidence="3" type="ORF">GSB_153414</name>
</gene>
<reference evidence="3 4" key="2">
    <citation type="journal article" date="2013" name="Genome Biol. Evol.">
        <title>Genome sequencing of Giardia lamblia genotypes A2 and B isolates (DH and GS) and comparative analysis with the genomes of genotypes A1 and E (WB and Pig).</title>
        <authorList>
            <person name="Adam R.D."/>
            <person name="Dahlstrom E.W."/>
            <person name="Martens C.A."/>
            <person name="Bruno D.P."/>
            <person name="Barbian K.D."/>
            <person name="Ricklefs S.M."/>
            <person name="Hernandez M.M."/>
            <person name="Narla N.P."/>
            <person name="Patel R.B."/>
            <person name="Porcella S.F."/>
            <person name="Nash T.E."/>
        </authorList>
    </citation>
    <scope>NUCLEOTIDE SEQUENCE [LARGE SCALE GENOMIC DNA]</scope>
    <source>
        <strain evidence="3 4">GS</strain>
    </source>
</reference>
<reference evidence="4" key="1">
    <citation type="submission" date="2012-02" db="EMBL/GenBank/DDBJ databases">
        <title>Genome sequencing of Giardia lamblia Genotypes A2 and B isolates (DH and GS) and comparative analysis with the genomes of Genotypes A1 and E (WB and Pig).</title>
        <authorList>
            <person name="Adam R."/>
            <person name="Dahlstrom E."/>
            <person name="Martens C."/>
            <person name="Bruno D."/>
            <person name="Barbian K."/>
            <person name="Porcella S.F."/>
            <person name="Nash T."/>
        </authorList>
    </citation>
    <scope>NUCLEOTIDE SEQUENCE</scope>
    <source>
        <strain evidence="4">GS</strain>
    </source>
</reference>
<keyword evidence="2" id="KW-0732">Signal</keyword>
<dbReference type="VEuPathDB" id="GiardiaDB:GL50581_1321"/>
<dbReference type="OrthoDB" id="300641at2759"/>
<accession>V6TS96</accession>
<evidence type="ECO:0000313" key="3">
    <source>
        <dbReference type="EMBL" id="ESU39900.1"/>
    </source>
</evidence>
<dbReference type="Proteomes" id="UP000018040">
    <property type="component" value="Unassembled WGS sequence"/>
</dbReference>
<dbReference type="Pfam" id="PF03302">
    <property type="entry name" value="VSP"/>
    <property type="match status" value="2"/>
</dbReference>